<dbReference type="GO" id="GO:0016491">
    <property type="term" value="F:oxidoreductase activity"/>
    <property type="evidence" value="ECO:0007669"/>
    <property type="project" value="InterPro"/>
</dbReference>
<dbReference type="Pfam" id="PF00578">
    <property type="entry name" value="AhpC-TSA"/>
    <property type="match status" value="1"/>
</dbReference>
<sequence>MTINLSLRISQIAIVLSALQIGCSQSPSDHSVAQLAPKQQVQTEVESPSYSQAEQSSSSTDFQPNLKPHVVRKEIAEENSLEVPEVFLSTSHSAMCRVRVEDELPEIKLQKLSGGEASLSSLLGSQATVVLFWHPDPWMSRMALADLEREVFASAEPGKVAVVGIAVETPTEKVEQEVKAALASYPQLIDVDGKAFDKVGMVMLPRIYVLDSSGKIVWFDIEYSESTRRELKQTLEVLAGNE</sequence>
<feature type="compositionally biased region" description="Polar residues" evidence="1">
    <location>
        <begin position="32"/>
        <end position="45"/>
    </location>
</feature>
<reference evidence="3 4" key="1">
    <citation type="submission" date="2019-02" db="EMBL/GenBank/DDBJ databases">
        <title>Deep-cultivation of Planctomycetes and their phenomic and genomic characterization uncovers novel biology.</title>
        <authorList>
            <person name="Wiegand S."/>
            <person name="Jogler M."/>
            <person name="Boedeker C."/>
            <person name="Pinto D."/>
            <person name="Vollmers J."/>
            <person name="Rivas-Marin E."/>
            <person name="Kohn T."/>
            <person name="Peeters S.H."/>
            <person name="Heuer A."/>
            <person name="Rast P."/>
            <person name="Oberbeckmann S."/>
            <person name="Bunk B."/>
            <person name="Jeske O."/>
            <person name="Meyerdierks A."/>
            <person name="Storesund J.E."/>
            <person name="Kallscheuer N."/>
            <person name="Luecker S."/>
            <person name="Lage O.M."/>
            <person name="Pohl T."/>
            <person name="Merkel B.J."/>
            <person name="Hornburger P."/>
            <person name="Mueller R.-W."/>
            <person name="Bruemmer F."/>
            <person name="Labrenz M."/>
            <person name="Spormann A.M."/>
            <person name="Op Den Camp H."/>
            <person name="Overmann J."/>
            <person name="Amann R."/>
            <person name="Jetten M.S.M."/>
            <person name="Mascher T."/>
            <person name="Medema M.H."/>
            <person name="Devos D.P."/>
            <person name="Kaster A.-K."/>
            <person name="Ovreas L."/>
            <person name="Rohde M."/>
            <person name="Galperin M.Y."/>
            <person name="Jogler C."/>
        </authorList>
    </citation>
    <scope>NUCLEOTIDE SEQUENCE [LARGE SCALE GENOMIC DNA]</scope>
    <source>
        <strain evidence="3 4">Pla144</strain>
    </source>
</reference>
<feature type="compositionally biased region" description="Low complexity" evidence="1">
    <location>
        <begin position="46"/>
        <end position="59"/>
    </location>
</feature>
<accession>A0A5C6C2U2</accession>
<dbReference type="RefSeq" id="WP_146453259.1">
    <property type="nucleotide sequence ID" value="NZ_SJPS01000019.1"/>
</dbReference>
<evidence type="ECO:0000256" key="1">
    <source>
        <dbReference type="SAM" id="MobiDB-lite"/>
    </source>
</evidence>
<dbReference type="Gene3D" id="3.40.30.10">
    <property type="entry name" value="Glutaredoxin"/>
    <property type="match status" value="1"/>
</dbReference>
<dbReference type="GO" id="GO:0016209">
    <property type="term" value="F:antioxidant activity"/>
    <property type="evidence" value="ECO:0007669"/>
    <property type="project" value="InterPro"/>
</dbReference>
<dbReference type="SUPFAM" id="SSF52833">
    <property type="entry name" value="Thioredoxin-like"/>
    <property type="match status" value="1"/>
</dbReference>
<dbReference type="Proteomes" id="UP000318437">
    <property type="component" value="Unassembled WGS sequence"/>
</dbReference>
<feature type="domain" description="Thioredoxin" evidence="2">
    <location>
        <begin position="98"/>
        <end position="240"/>
    </location>
</feature>
<keyword evidence="4" id="KW-1185">Reference proteome</keyword>
<evidence type="ECO:0000313" key="4">
    <source>
        <dbReference type="Proteomes" id="UP000318437"/>
    </source>
</evidence>
<dbReference type="InterPro" id="IPR013766">
    <property type="entry name" value="Thioredoxin_domain"/>
</dbReference>
<dbReference type="PROSITE" id="PS51352">
    <property type="entry name" value="THIOREDOXIN_2"/>
    <property type="match status" value="1"/>
</dbReference>
<dbReference type="InterPro" id="IPR000866">
    <property type="entry name" value="AhpC/TSA"/>
</dbReference>
<evidence type="ECO:0000259" key="2">
    <source>
        <dbReference type="PROSITE" id="PS51352"/>
    </source>
</evidence>
<feature type="region of interest" description="Disordered" evidence="1">
    <location>
        <begin position="32"/>
        <end position="64"/>
    </location>
</feature>
<name>A0A5C6C2U2_9BACT</name>
<dbReference type="EMBL" id="SJPS01000019">
    <property type="protein sequence ID" value="TWU17816.1"/>
    <property type="molecule type" value="Genomic_DNA"/>
</dbReference>
<dbReference type="OrthoDB" id="288215at2"/>
<dbReference type="CDD" id="cd02966">
    <property type="entry name" value="TlpA_like_family"/>
    <property type="match status" value="1"/>
</dbReference>
<protein>
    <submittedName>
        <fullName evidence="3">AhpC/TSA family protein</fullName>
    </submittedName>
</protein>
<dbReference type="InterPro" id="IPR036249">
    <property type="entry name" value="Thioredoxin-like_sf"/>
</dbReference>
<evidence type="ECO:0000313" key="3">
    <source>
        <dbReference type="EMBL" id="TWU17816.1"/>
    </source>
</evidence>
<proteinExistence type="predicted"/>
<organism evidence="3 4">
    <name type="scientific">Bythopirellula polymerisocia</name>
    <dbReference type="NCBI Taxonomy" id="2528003"/>
    <lineage>
        <taxon>Bacteria</taxon>
        <taxon>Pseudomonadati</taxon>
        <taxon>Planctomycetota</taxon>
        <taxon>Planctomycetia</taxon>
        <taxon>Pirellulales</taxon>
        <taxon>Lacipirellulaceae</taxon>
        <taxon>Bythopirellula</taxon>
    </lineage>
</organism>
<gene>
    <name evidence="3" type="ORF">Pla144_50630</name>
</gene>
<comment type="caution">
    <text evidence="3">The sequence shown here is derived from an EMBL/GenBank/DDBJ whole genome shotgun (WGS) entry which is preliminary data.</text>
</comment>
<dbReference type="AlphaFoldDB" id="A0A5C6C2U2"/>